<evidence type="ECO:0000256" key="1">
    <source>
        <dbReference type="SAM" id="MobiDB-lite"/>
    </source>
</evidence>
<evidence type="ECO:0000313" key="4">
    <source>
        <dbReference type="Proteomes" id="UP001648503"/>
    </source>
</evidence>
<gene>
    <name evidence="3" type="ORF">BASA50_003291</name>
</gene>
<feature type="compositionally biased region" description="Basic and acidic residues" evidence="1">
    <location>
        <begin position="51"/>
        <end position="60"/>
    </location>
</feature>
<feature type="signal peptide" evidence="2">
    <location>
        <begin position="1"/>
        <end position="18"/>
    </location>
</feature>
<evidence type="ECO:0000256" key="2">
    <source>
        <dbReference type="SAM" id="SignalP"/>
    </source>
</evidence>
<keyword evidence="4" id="KW-1185">Reference proteome</keyword>
<sequence length="93" mass="10230">MKFNVLVAIAMVITSVNTTVLTRFVDCLNCNTNQAKTAVYDPIIYIPDKSRYSGHTKKEQDDDSNDDDTDSADDEDGDGDGPAKKRITPPVYA</sequence>
<evidence type="ECO:0008006" key="5">
    <source>
        <dbReference type="Google" id="ProtNLM"/>
    </source>
</evidence>
<comment type="caution">
    <text evidence="3">The sequence shown here is derived from an EMBL/GenBank/DDBJ whole genome shotgun (WGS) entry which is preliminary data.</text>
</comment>
<feature type="chain" id="PRO_5046066497" description="Secreted protein" evidence="2">
    <location>
        <begin position="19"/>
        <end position="93"/>
    </location>
</feature>
<feature type="region of interest" description="Disordered" evidence="1">
    <location>
        <begin position="51"/>
        <end position="93"/>
    </location>
</feature>
<dbReference type="EMBL" id="JAFCIX010000079">
    <property type="protein sequence ID" value="KAH6599081.1"/>
    <property type="molecule type" value="Genomic_DNA"/>
</dbReference>
<accession>A0ABQ8FM38</accession>
<keyword evidence="2" id="KW-0732">Signal</keyword>
<proteinExistence type="predicted"/>
<protein>
    <recommendedName>
        <fullName evidence="5">Secreted protein</fullName>
    </recommendedName>
</protein>
<dbReference type="Proteomes" id="UP001648503">
    <property type="component" value="Unassembled WGS sequence"/>
</dbReference>
<feature type="compositionally biased region" description="Acidic residues" evidence="1">
    <location>
        <begin position="61"/>
        <end position="79"/>
    </location>
</feature>
<evidence type="ECO:0000313" key="3">
    <source>
        <dbReference type="EMBL" id="KAH6599081.1"/>
    </source>
</evidence>
<reference evidence="3 4" key="1">
    <citation type="submission" date="2021-02" db="EMBL/GenBank/DDBJ databases">
        <title>Variation within the Batrachochytrium salamandrivorans European outbreak.</title>
        <authorList>
            <person name="Kelly M."/>
            <person name="Pasmans F."/>
            <person name="Shea T.P."/>
            <person name="Munoz J.F."/>
            <person name="Carranza S."/>
            <person name="Cuomo C.A."/>
            <person name="Martel A."/>
        </authorList>
    </citation>
    <scope>NUCLEOTIDE SEQUENCE [LARGE SCALE GENOMIC DNA]</scope>
    <source>
        <strain evidence="3 4">AMFP18/2</strain>
    </source>
</reference>
<name>A0ABQ8FM38_9FUNG</name>
<organism evidence="3 4">
    <name type="scientific">Batrachochytrium salamandrivorans</name>
    <dbReference type="NCBI Taxonomy" id="1357716"/>
    <lineage>
        <taxon>Eukaryota</taxon>
        <taxon>Fungi</taxon>
        <taxon>Fungi incertae sedis</taxon>
        <taxon>Chytridiomycota</taxon>
        <taxon>Chytridiomycota incertae sedis</taxon>
        <taxon>Chytridiomycetes</taxon>
        <taxon>Rhizophydiales</taxon>
        <taxon>Rhizophydiales incertae sedis</taxon>
        <taxon>Batrachochytrium</taxon>
    </lineage>
</organism>